<gene>
    <name evidence="1" type="ORF">KOLFYP65_03247</name>
</gene>
<sequence>MPQVQLALAAVLRADLDVLFSPRVVEADFVVRRRAQHVTFIVPDGDRVRVHRVVQDTGYIRPVRVTLFKGDGHLGARQQRQMQAVRVTGIRARLAYPQALFSRRPVVAVEQQADPVTPVAVDMAVDITAFRAGDPRRQPPGHHRPGDTGRAEAVIFRIRDGVEGHLKTAVAPGAAVDVGYHHPLTEGAGDLFAAAHLQFLTGGERRAAALSAQPGLVVQVTLVTQAGIKRPALRRRVARMAVARHQVVIPPVVRLAISGAVAPADIDAEAHLRRRVAVVIVPGEHRLRHHAMPAFQRPHGFQPAVVLAGRRHRRQNQPLPVVPLVVVKLHHVDVQPGVGGEAEPDTHLTQQAGDKAQVVLAVLHHLLATRVRLRQREDKVLPAHAVAGAQDMLHDIRHRHILVNPVLVAPGEQRQTRLQSQGIMRFVPGGGKALKRRHHALNRAYRLPDFYPEALVNRGLQGEGGILHQHLLRREGFVGAGEFNLVAERFAQGLIAFKGQHVQEGAAAAHR</sequence>
<accession>A0A6N2Z0C8</accession>
<evidence type="ECO:0000313" key="1">
    <source>
        <dbReference type="EMBL" id="VYT72641.1"/>
    </source>
</evidence>
<organism evidence="1">
    <name type="scientific">Klebsiella oxytoca</name>
    <dbReference type="NCBI Taxonomy" id="571"/>
    <lineage>
        <taxon>Bacteria</taxon>
        <taxon>Pseudomonadati</taxon>
        <taxon>Pseudomonadota</taxon>
        <taxon>Gammaproteobacteria</taxon>
        <taxon>Enterobacterales</taxon>
        <taxon>Enterobacteriaceae</taxon>
        <taxon>Klebsiella/Raoultella group</taxon>
        <taxon>Klebsiella</taxon>
    </lineage>
</organism>
<dbReference type="AlphaFoldDB" id="A0A6N2Z0C8"/>
<reference evidence="1" key="1">
    <citation type="submission" date="2019-11" db="EMBL/GenBank/DDBJ databases">
        <authorList>
            <person name="Feng L."/>
        </authorList>
    </citation>
    <scope>NUCLEOTIDE SEQUENCE</scope>
    <source>
        <strain evidence="1">KOxytocaLFYP65</strain>
    </source>
</reference>
<proteinExistence type="predicted"/>
<protein>
    <submittedName>
        <fullName evidence="1">Uncharacterized protein</fullName>
    </submittedName>
</protein>
<name>A0A6N2Z0C8_KLEOX</name>
<dbReference type="EMBL" id="CACRTM010000016">
    <property type="protein sequence ID" value="VYT72641.1"/>
    <property type="molecule type" value="Genomic_DNA"/>
</dbReference>